<evidence type="ECO:0000313" key="1">
    <source>
        <dbReference type="EMBL" id="KAH7910823.1"/>
    </source>
</evidence>
<organism evidence="1 2">
    <name type="scientific">Hygrophoropsis aurantiaca</name>
    <dbReference type="NCBI Taxonomy" id="72124"/>
    <lineage>
        <taxon>Eukaryota</taxon>
        <taxon>Fungi</taxon>
        <taxon>Dikarya</taxon>
        <taxon>Basidiomycota</taxon>
        <taxon>Agaricomycotina</taxon>
        <taxon>Agaricomycetes</taxon>
        <taxon>Agaricomycetidae</taxon>
        <taxon>Boletales</taxon>
        <taxon>Coniophorineae</taxon>
        <taxon>Hygrophoropsidaceae</taxon>
        <taxon>Hygrophoropsis</taxon>
    </lineage>
</organism>
<keyword evidence="2" id="KW-1185">Reference proteome</keyword>
<dbReference type="EMBL" id="MU267699">
    <property type="protein sequence ID" value="KAH7910823.1"/>
    <property type="molecule type" value="Genomic_DNA"/>
</dbReference>
<evidence type="ECO:0000313" key="2">
    <source>
        <dbReference type="Proteomes" id="UP000790377"/>
    </source>
</evidence>
<proteinExistence type="predicted"/>
<gene>
    <name evidence="1" type="ORF">BJ138DRAFT_64948</name>
</gene>
<name>A0ACB8ACJ4_9AGAM</name>
<protein>
    <submittedName>
        <fullName evidence="1">Uncharacterized protein</fullName>
    </submittedName>
</protein>
<reference evidence="1" key="1">
    <citation type="journal article" date="2021" name="New Phytol.">
        <title>Evolutionary innovations through gain and loss of genes in the ectomycorrhizal Boletales.</title>
        <authorList>
            <person name="Wu G."/>
            <person name="Miyauchi S."/>
            <person name="Morin E."/>
            <person name="Kuo A."/>
            <person name="Drula E."/>
            <person name="Varga T."/>
            <person name="Kohler A."/>
            <person name="Feng B."/>
            <person name="Cao Y."/>
            <person name="Lipzen A."/>
            <person name="Daum C."/>
            <person name="Hundley H."/>
            <person name="Pangilinan J."/>
            <person name="Johnson J."/>
            <person name="Barry K."/>
            <person name="LaButti K."/>
            <person name="Ng V."/>
            <person name="Ahrendt S."/>
            <person name="Min B."/>
            <person name="Choi I.G."/>
            <person name="Park H."/>
            <person name="Plett J.M."/>
            <person name="Magnuson J."/>
            <person name="Spatafora J.W."/>
            <person name="Nagy L.G."/>
            <person name="Henrissat B."/>
            <person name="Grigoriev I.V."/>
            <person name="Yang Z.L."/>
            <person name="Xu J."/>
            <person name="Martin F.M."/>
        </authorList>
    </citation>
    <scope>NUCLEOTIDE SEQUENCE</scope>
    <source>
        <strain evidence="1">ATCC 28755</strain>
    </source>
</reference>
<dbReference type="Proteomes" id="UP000790377">
    <property type="component" value="Unassembled WGS sequence"/>
</dbReference>
<sequence>MQLLVDNCLPVIYHLIHQFHGRQTHAVPPWSKIFTMHDGGVACPWLLHEPTPRMSFGFLGFLISDHSCSRGDNCVQRKDNNRSIKIVAPQISIVTSSLISIGFSIRHLQMMMMMLTMIECKTTGDVRGNSFSSNSIRICSLTSKPPYNYHPIPSSYQPCQSQYFA</sequence>
<accession>A0ACB8ACJ4</accession>
<comment type="caution">
    <text evidence="1">The sequence shown here is derived from an EMBL/GenBank/DDBJ whole genome shotgun (WGS) entry which is preliminary data.</text>
</comment>